<dbReference type="Proteomes" id="UP000030364">
    <property type="component" value="Unassembled WGS sequence"/>
</dbReference>
<evidence type="ECO:0000313" key="2">
    <source>
        <dbReference type="EMBL" id="KGQ21868.2"/>
    </source>
</evidence>
<accession>A0A0A2WPW2</accession>
<sequence length="123" mass="13468">MSLPPRTLALLYLRFYLGSLSLLFAFYLIGHYLLGFPFPTPTTLLHLALGAGVGVGLGALYHRVWPLPPPGLGRVVRLFVLLPPAFMLGIGLLVLLQAQVALPYLVPLLAWLTPEYRHGPRAS</sequence>
<keyword evidence="1" id="KW-0472">Membrane</keyword>
<dbReference type="STRING" id="276.THFILI_10250"/>
<name>A0A0A2WPW2_THEFI</name>
<reference evidence="2 3" key="1">
    <citation type="journal article" date="2015" name="Genome Announc.">
        <title>Draft Genome Sequence of the Thermophile Thermus filiformis ATCC 43280, Producer of Carotenoid-(Di)glucoside-Branched Fatty Acid (Di)esters and Source of Hyperthermostable Enzymes of Biotechnological Interest.</title>
        <authorList>
            <person name="Mandelli F."/>
            <person name="Oliveira Ramires B."/>
            <person name="Couger M.B."/>
            <person name="Paixao D.A."/>
            <person name="Camilo C.M."/>
            <person name="Polikarpov I."/>
            <person name="Prade R."/>
            <person name="Riano-Pachon D.M."/>
            <person name="Squina F.M."/>
        </authorList>
    </citation>
    <scope>NUCLEOTIDE SEQUENCE [LARGE SCALE GENOMIC DNA]</scope>
    <source>
        <strain evidence="2 3">ATCC 43280</strain>
    </source>
</reference>
<keyword evidence="3" id="KW-1185">Reference proteome</keyword>
<gene>
    <name evidence="2" type="ORF">THFILI_10250</name>
</gene>
<evidence type="ECO:0000313" key="3">
    <source>
        <dbReference type="Proteomes" id="UP000030364"/>
    </source>
</evidence>
<keyword evidence="1" id="KW-1133">Transmembrane helix</keyword>
<dbReference type="EMBL" id="JPSL02000040">
    <property type="protein sequence ID" value="KGQ21868.2"/>
    <property type="molecule type" value="Genomic_DNA"/>
</dbReference>
<keyword evidence="1" id="KW-0812">Transmembrane</keyword>
<feature type="transmembrane region" description="Helical" evidence="1">
    <location>
        <begin position="85"/>
        <end position="112"/>
    </location>
</feature>
<comment type="caution">
    <text evidence="2">The sequence shown here is derived from an EMBL/GenBank/DDBJ whole genome shotgun (WGS) entry which is preliminary data.</text>
</comment>
<evidence type="ECO:0000256" key="1">
    <source>
        <dbReference type="SAM" id="Phobius"/>
    </source>
</evidence>
<dbReference type="AlphaFoldDB" id="A0A0A2WPW2"/>
<proteinExistence type="predicted"/>
<feature type="transmembrane region" description="Helical" evidence="1">
    <location>
        <begin position="12"/>
        <end position="34"/>
    </location>
</feature>
<protein>
    <submittedName>
        <fullName evidence="2">Uncharacterized protein</fullName>
    </submittedName>
</protein>
<feature type="transmembrane region" description="Helical" evidence="1">
    <location>
        <begin position="46"/>
        <end position="65"/>
    </location>
</feature>
<organism evidence="2 3">
    <name type="scientific">Thermus filiformis</name>
    <dbReference type="NCBI Taxonomy" id="276"/>
    <lineage>
        <taxon>Bacteria</taxon>
        <taxon>Thermotogati</taxon>
        <taxon>Deinococcota</taxon>
        <taxon>Deinococci</taxon>
        <taxon>Thermales</taxon>
        <taxon>Thermaceae</taxon>
        <taxon>Thermus</taxon>
    </lineage>
</organism>